<protein>
    <recommendedName>
        <fullName evidence="4">Lipoprotein</fullName>
    </recommendedName>
</protein>
<sequence length="133" mass="13568">MRHPFRRAALLGCVLAAAACSSGTPQEFDRRAASFVGRPEADVVAGFGVPSRTYDGDGRRLLQYELATPSAAPAIRPSIGLGIGGWGSGVGLGTGLGFGGYAVPDLCVLVFESREGRIAGFSRNGPGCVAKAA</sequence>
<evidence type="ECO:0000256" key="1">
    <source>
        <dbReference type="SAM" id="SignalP"/>
    </source>
</evidence>
<dbReference type="Proteomes" id="UP001529369">
    <property type="component" value="Unassembled WGS sequence"/>
</dbReference>
<reference evidence="3" key="1">
    <citation type="journal article" date="2019" name="Int. J. Syst. Evol. Microbiol.">
        <title>The Global Catalogue of Microorganisms (GCM) 10K type strain sequencing project: providing services to taxonomists for standard genome sequencing and annotation.</title>
        <authorList>
            <consortium name="The Broad Institute Genomics Platform"/>
            <consortium name="The Broad Institute Genome Sequencing Center for Infectious Disease"/>
            <person name="Wu L."/>
            <person name="Ma J."/>
        </authorList>
    </citation>
    <scope>NUCLEOTIDE SEQUENCE [LARGE SCALE GENOMIC DNA]</scope>
    <source>
        <strain evidence="3">CECT 7131</strain>
    </source>
</reference>
<feature type="signal peptide" evidence="1">
    <location>
        <begin position="1"/>
        <end position="19"/>
    </location>
</feature>
<evidence type="ECO:0000313" key="3">
    <source>
        <dbReference type="Proteomes" id="UP001529369"/>
    </source>
</evidence>
<gene>
    <name evidence="2" type="ORF">QWZ14_29340</name>
</gene>
<proteinExistence type="predicted"/>
<accession>A0ABT8AGB6</accession>
<comment type="caution">
    <text evidence="2">The sequence shown here is derived from an EMBL/GenBank/DDBJ whole genome shotgun (WGS) entry which is preliminary data.</text>
</comment>
<name>A0ABT8AGB6_9PROT</name>
<dbReference type="RefSeq" id="WP_290320613.1">
    <property type="nucleotide sequence ID" value="NZ_JAUFPN010000274.1"/>
</dbReference>
<keyword evidence="3" id="KW-1185">Reference proteome</keyword>
<evidence type="ECO:0008006" key="4">
    <source>
        <dbReference type="Google" id="ProtNLM"/>
    </source>
</evidence>
<evidence type="ECO:0000313" key="2">
    <source>
        <dbReference type="EMBL" id="MDN3568501.1"/>
    </source>
</evidence>
<keyword evidence="1" id="KW-0732">Signal</keyword>
<feature type="chain" id="PRO_5045133645" description="Lipoprotein" evidence="1">
    <location>
        <begin position="20"/>
        <end position="133"/>
    </location>
</feature>
<dbReference type="PROSITE" id="PS51257">
    <property type="entry name" value="PROKAR_LIPOPROTEIN"/>
    <property type="match status" value="1"/>
</dbReference>
<organism evidence="2 3">
    <name type="scientific">Paeniroseomonas aquatica</name>
    <dbReference type="NCBI Taxonomy" id="373043"/>
    <lineage>
        <taxon>Bacteria</taxon>
        <taxon>Pseudomonadati</taxon>
        <taxon>Pseudomonadota</taxon>
        <taxon>Alphaproteobacteria</taxon>
        <taxon>Acetobacterales</taxon>
        <taxon>Acetobacteraceae</taxon>
        <taxon>Paeniroseomonas</taxon>
    </lineage>
</organism>
<dbReference type="EMBL" id="JAUFPN010000274">
    <property type="protein sequence ID" value="MDN3568501.1"/>
    <property type="molecule type" value="Genomic_DNA"/>
</dbReference>